<sequence>MLGHPDATQPPKAEGGEPLVCYGERRHRVEGRTPITAGVVIAPDTEGRPTHYVADKAWFDETFPVELGRPVPGSSGSTTTSPTATTSTDPTATANGGPPADPRDQLATLRRELPARVELVESGYQQAVDSAHTLMTDFEEAHRLRVQLGEDALPAEQRIEWMEKVTKARAAAQASVTTLEQVEALILQV</sequence>
<feature type="region of interest" description="Disordered" evidence="1">
    <location>
        <begin position="1"/>
        <end position="25"/>
    </location>
</feature>
<reference evidence="2 3" key="1">
    <citation type="submission" date="2018-11" db="EMBL/GenBank/DDBJ databases">
        <title>Whole genome sequence of Streptomyces paromomycinus NBRC 15454(T).</title>
        <authorList>
            <person name="Komaki H."/>
            <person name="Tamura T."/>
        </authorList>
    </citation>
    <scope>NUCLEOTIDE SEQUENCE [LARGE SCALE GENOMIC DNA]</scope>
    <source>
        <strain evidence="2 3">NBRC 15454</strain>
    </source>
</reference>
<evidence type="ECO:0000256" key="1">
    <source>
        <dbReference type="SAM" id="MobiDB-lite"/>
    </source>
</evidence>
<protein>
    <submittedName>
        <fullName evidence="2">Uncharacterized protein</fullName>
    </submittedName>
</protein>
<keyword evidence="3" id="KW-1185">Reference proteome</keyword>
<feature type="compositionally biased region" description="Low complexity" evidence="1">
    <location>
        <begin position="72"/>
        <end position="94"/>
    </location>
</feature>
<gene>
    <name evidence="2" type="ORF">GKJPGBOP_01979</name>
</gene>
<proteinExistence type="predicted"/>
<dbReference type="EMBL" id="BHZD01000001">
    <property type="protein sequence ID" value="GCD42320.1"/>
    <property type="molecule type" value="Genomic_DNA"/>
</dbReference>
<evidence type="ECO:0000313" key="3">
    <source>
        <dbReference type="Proteomes" id="UP000286746"/>
    </source>
</evidence>
<organism evidence="2 3">
    <name type="scientific">Streptomyces paromomycinus</name>
    <name type="common">Streptomyces rimosus subsp. paromomycinus</name>
    <dbReference type="NCBI Taxonomy" id="92743"/>
    <lineage>
        <taxon>Bacteria</taxon>
        <taxon>Bacillati</taxon>
        <taxon>Actinomycetota</taxon>
        <taxon>Actinomycetes</taxon>
        <taxon>Kitasatosporales</taxon>
        <taxon>Streptomycetaceae</taxon>
        <taxon>Streptomyces</taxon>
    </lineage>
</organism>
<dbReference type="Proteomes" id="UP000286746">
    <property type="component" value="Unassembled WGS sequence"/>
</dbReference>
<comment type="caution">
    <text evidence="2">The sequence shown here is derived from an EMBL/GenBank/DDBJ whole genome shotgun (WGS) entry which is preliminary data.</text>
</comment>
<name>A0A401VZ14_STREY</name>
<dbReference type="RefSeq" id="WP_125053725.1">
    <property type="nucleotide sequence ID" value="NZ_BHZD01000001.1"/>
</dbReference>
<accession>A0A401VZ14</accession>
<dbReference type="AlphaFoldDB" id="A0A401VZ14"/>
<evidence type="ECO:0000313" key="2">
    <source>
        <dbReference type="EMBL" id="GCD42320.1"/>
    </source>
</evidence>
<feature type="region of interest" description="Disordered" evidence="1">
    <location>
        <begin position="65"/>
        <end position="103"/>
    </location>
</feature>